<organism evidence="1 2">
    <name type="scientific">Arctium lappa</name>
    <name type="common">Greater burdock</name>
    <name type="synonym">Lappa major</name>
    <dbReference type="NCBI Taxonomy" id="4217"/>
    <lineage>
        <taxon>Eukaryota</taxon>
        <taxon>Viridiplantae</taxon>
        <taxon>Streptophyta</taxon>
        <taxon>Embryophyta</taxon>
        <taxon>Tracheophyta</taxon>
        <taxon>Spermatophyta</taxon>
        <taxon>Magnoliopsida</taxon>
        <taxon>eudicotyledons</taxon>
        <taxon>Gunneridae</taxon>
        <taxon>Pentapetalae</taxon>
        <taxon>asterids</taxon>
        <taxon>campanulids</taxon>
        <taxon>Asterales</taxon>
        <taxon>Asteraceae</taxon>
        <taxon>Carduoideae</taxon>
        <taxon>Cardueae</taxon>
        <taxon>Arctiinae</taxon>
        <taxon>Arctium</taxon>
    </lineage>
</organism>
<proteinExistence type="predicted"/>
<evidence type="ECO:0000313" key="2">
    <source>
        <dbReference type="Proteomes" id="UP001055879"/>
    </source>
</evidence>
<name>A0ACB8ZHS1_ARCLA</name>
<dbReference type="EMBL" id="CM042056">
    <property type="protein sequence ID" value="KAI3697249.1"/>
    <property type="molecule type" value="Genomic_DNA"/>
</dbReference>
<gene>
    <name evidence="1" type="ORF">L6452_30126</name>
</gene>
<comment type="caution">
    <text evidence="1">The sequence shown here is derived from an EMBL/GenBank/DDBJ whole genome shotgun (WGS) entry which is preliminary data.</text>
</comment>
<reference evidence="1 2" key="2">
    <citation type="journal article" date="2022" name="Mol. Ecol. Resour.">
        <title>The genomes of chicory, endive, great burdock and yacon provide insights into Asteraceae paleo-polyploidization history and plant inulin production.</title>
        <authorList>
            <person name="Fan W."/>
            <person name="Wang S."/>
            <person name="Wang H."/>
            <person name="Wang A."/>
            <person name="Jiang F."/>
            <person name="Liu H."/>
            <person name="Zhao H."/>
            <person name="Xu D."/>
            <person name="Zhang Y."/>
        </authorList>
    </citation>
    <scope>NUCLEOTIDE SEQUENCE [LARGE SCALE GENOMIC DNA]</scope>
    <source>
        <strain evidence="2">cv. Niubang</strain>
    </source>
</reference>
<protein>
    <submittedName>
        <fullName evidence="1">Uncharacterized protein</fullName>
    </submittedName>
</protein>
<keyword evidence="2" id="KW-1185">Reference proteome</keyword>
<dbReference type="Proteomes" id="UP001055879">
    <property type="component" value="Linkage Group LG10"/>
</dbReference>
<evidence type="ECO:0000313" key="1">
    <source>
        <dbReference type="EMBL" id="KAI3697249.1"/>
    </source>
</evidence>
<sequence length="464" mass="51671">MWATIPAVRETRGEANRSVKKQINQSIDDGVQKKNSIGEEENLQSQLAPFSSSYRFTNPNLETFIPLKTMAQNRQPEFKPNHSSSSEEEDEEEEEASGSEDEQTSCSESEEVSDSDMQQKQKQEPKKPVIAAPQSANKPQPPDLSSSGTEESDSDTDSDSPPKKPVVADPTIKPISSKPMEREEGTNPDSKSAKKSGSKTISTPSPAKTGKRPPPAAVAPAIEKDSKKAKKSTAADEDSKKQLFQRLWSEDDEIVILKGMIDYKTEKNGENPVADMGAFHEFIKKSLHVDVSRAQLVDKVRRLKKKYVNNASREKNGKDRSFSKSHEQKGYELSKLIWGSNSHTESKKNQNHIPAKANAASTSSGVALLKANGVEMEKEVSTMEVEKNMDVSRFVQYGRNNDSPILQEEIVKAGLELVEASKREELEEKWKKLKKQELQLYVMRMELLKEQSALVYEAVNSSGN</sequence>
<accession>A0ACB8ZHS1</accession>
<reference evidence="2" key="1">
    <citation type="journal article" date="2022" name="Mol. Ecol. Resour.">
        <title>The genomes of chicory, endive, great burdock and yacon provide insights into Asteraceae palaeo-polyploidization history and plant inulin production.</title>
        <authorList>
            <person name="Fan W."/>
            <person name="Wang S."/>
            <person name="Wang H."/>
            <person name="Wang A."/>
            <person name="Jiang F."/>
            <person name="Liu H."/>
            <person name="Zhao H."/>
            <person name="Xu D."/>
            <person name="Zhang Y."/>
        </authorList>
    </citation>
    <scope>NUCLEOTIDE SEQUENCE [LARGE SCALE GENOMIC DNA]</scope>
    <source>
        <strain evidence="2">cv. Niubang</strain>
    </source>
</reference>